<dbReference type="OrthoDB" id="10250354at2759"/>
<dbReference type="PANTHER" id="PTHR45376">
    <property type="entry name" value="CHAPERONE DNAJ-DOMAIN SUPERFAMILY PROTEIN-RELATED"/>
    <property type="match status" value="1"/>
</dbReference>
<dbReference type="GO" id="GO:0005783">
    <property type="term" value="C:endoplasmic reticulum"/>
    <property type="evidence" value="ECO:0007669"/>
    <property type="project" value="UniProtKB-ARBA"/>
</dbReference>
<dbReference type="AlphaFoldDB" id="A0A804K430"/>
<dbReference type="CDD" id="cd06257">
    <property type="entry name" value="DnaJ"/>
    <property type="match status" value="1"/>
</dbReference>
<evidence type="ECO:0000313" key="4">
    <source>
        <dbReference type="EnsemblPlants" id="Ma08_p07770.1"/>
    </source>
</evidence>
<dbReference type="PANTHER" id="PTHR45376:SF7">
    <property type="entry name" value="OS04G0687300 PROTEIN"/>
    <property type="match status" value="1"/>
</dbReference>
<dbReference type="SMART" id="SM00271">
    <property type="entry name" value="DnaJ"/>
    <property type="match status" value="1"/>
</dbReference>
<accession>A0A804K430</accession>
<dbReference type="Gene3D" id="1.10.287.110">
    <property type="entry name" value="DnaJ domain"/>
    <property type="match status" value="1"/>
</dbReference>
<dbReference type="Pfam" id="PF00226">
    <property type="entry name" value="DnaJ"/>
    <property type="match status" value="1"/>
</dbReference>
<feature type="domain" description="J" evidence="2">
    <location>
        <begin position="204"/>
        <end position="265"/>
    </location>
</feature>
<dbReference type="SUPFAM" id="SSF46565">
    <property type="entry name" value="Chaperone J-domain"/>
    <property type="match status" value="1"/>
</dbReference>
<sequence>MQALVPKSVLIVRIPFGSPFHRVSALHSTPITLAKWKSKWDSKADKSGPKPSKTYVRYAVRQKRAEIKKALKDYLLYGKPSKQNCQDRDIHGFDDTSISRNFGKAKFHSSSSHGKCNHGSKRNRQKKNSSNDEDSYDNPETIYETVFGGHRGFTWSFESWARCHFSKSGTQFEWKNESRWEKTRSRVWSESDDEDNLTDVGSHSHRVALGLPPTGPLKLDDVKSAFRISALKWHPDKHQGPSQVMAAEKFKLCVDAYNSICSVLKAT</sequence>
<name>A0A804K430_MUSAM</name>
<evidence type="ECO:0000256" key="1">
    <source>
        <dbReference type="SAM" id="MobiDB-lite"/>
    </source>
</evidence>
<feature type="compositionally biased region" description="Basic residues" evidence="1">
    <location>
        <begin position="115"/>
        <end position="127"/>
    </location>
</feature>
<feature type="region of interest" description="Disordered" evidence="1">
    <location>
        <begin position="104"/>
        <end position="139"/>
    </location>
</feature>
<dbReference type="FunCoup" id="A0A804K430">
    <property type="interactions" value="3001"/>
</dbReference>
<reference evidence="4" key="2">
    <citation type="submission" date="2021-05" db="UniProtKB">
        <authorList>
            <consortium name="EnsemblPlants"/>
        </authorList>
    </citation>
    <scope>IDENTIFICATION</scope>
    <source>
        <strain evidence="4">subsp. malaccensis</strain>
    </source>
</reference>
<dbReference type="InParanoid" id="A0A804K430"/>
<dbReference type="PROSITE" id="PS50076">
    <property type="entry name" value="DNAJ_2"/>
    <property type="match status" value="1"/>
</dbReference>
<dbReference type="EnsemblPlants" id="Ma08_t07770.1">
    <property type="protein sequence ID" value="Ma08_p07770.1"/>
    <property type="gene ID" value="Ma08_g07770"/>
</dbReference>
<dbReference type="Proteomes" id="UP000012960">
    <property type="component" value="Unplaced"/>
</dbReference>
<dbReference type="Gramene" id="Ma08_t07770.1">
    <property type="protein sequence ID" value="Ma08_p07770.1"/>
    <property type="gene ID" value="Ma08_g07770"/>
</dbReference>
<protein>
    <submittedName>
        <fullName evidence="3">(wild Malaysian banana) hypothetical protein</fullName>
    </submittedName>
</protein>
<keyword evidence="5" id="KW-1185">Reference proteome</keyword>
<dbReference type="InterPro" id="IPR001623">
    <property type="entry name" value="DnaJ_domain"/>
</dbReference>
<dbReference type="EMBL" id="HG996472">
    <property type="protein sequence ID" value="CAG1830883.1"/>
    <property type="molecule type" value="Genomic_DNA"/>
</dbReference>
<gene>
    <name evidence="3" type="ORF">GSMUA_341370.1</name>
</gene>
<evidence type="ECO:0000313" key="5">
    <source>
        <dbReference type="Proteomes" id="UP000012960"/>
    </source>
</evidence>
<dbReference type="OMA" id="HATFGNR"/>
<evidence type="ECO:0000259" key="2">
    <source>
        <dbReference type="PROSITE" id="PS50076"/>
    </source>
</evidence>
<dbReference type="InterPro" id="IPR036869">
    <property type="entry name" value="J_dom_sf"/>
</dbReference>
<reference evidence="3" key="1">
    <citation type="submission" date="2021-03" db="EMBL/GenBank/DDBJ databases">
        <authorList>
            <consortium name="Genoscope - CEA"/>
            <person name="William W."/>
        </authorList>
    </citation>
    <scope>NUCLEOTIDE SEQUENCE</scope>
    <source>
        <strain evidence="3">Doubled-haploid Pahang</strain>
    </source>
</reference>
<dbReference type="KEGG" id="mus:103994290"/>
<organism evidence="4 5">
    <name type="scientific">Musa acuminata subsp. malaccensis</name>
    <name type="common">Wild banana</name>
    <name type="synonym">Musa malaccensis</name>
    <dbReference type="NCBI Taxonomy" id="214687"/>
    <lineage>
        <taxon>Eukaryota</taxon>
        <taxon>Viridiplantae</taxon>
        <taxon>Streptophyta</taxon>
        <taxon>Embryophyta</taxon>
        <taxon>Tracheophyta</taxon>
        <taxon>Spermatophyta</taxon>
        <taxon>Magnoliopsida</taxon>
        <taxon>Liliopsida</taxon>
        <taxon>Zingiberales</taxon>
        <taxon>Musaceae</taxon>
        <taxon>Musa</taxon>
    </lineage>
</organism>
<evidence type="ECO:0000313" key="3">
    <source>
        <dbReference type="EMBL" id="CAG1830883.1"/>
    </source>
</evidence>
<proteinExistence type="predicted"/>